<accession>A0A4Y8LEW5</accession>
<dbReference type="OrthoDB" id="396983at2"/>
<feature type="transmembrane region" description="Helical" evidence="8">
    <location>
        <begin position="308"/>
        <end position="332"/>
    </location>
</feature>
<dbReference type="EMBL" id="SORX01000005">
    <property type="protein sequence ID" value="TFE00883.1"/>
    <property type="molecule type" value="Genomic_DNA"/>
</dbReference>
<feature type="transmembrane region" description="Helical" evidence="8">
    <location>
        <begin position="90"/>
        <end position="113"/>
    </location>
</feature>
<name>A0A4Y8LEW5_9BACL</name>
<keyword evidence="6 8" id="KW-1133">Transmembrane helix</keyword>
<dbReference type="Proteomes" id="UP000297776">
    <property type="component" value="Unassembled WGS sequence"/>
</dbReference>
<evidence type="ECO:0000256" key="5">
    <source>
        <dbReference type="ARBA" id="ARBA00022692"/>
    </source>
</evidence>
<keyword evidence="11" id="KW-1185">Reference proteome</keyword>
<dbReference type="GO" id="GO:0009401">
    <property type="term" value="P:phosphoenolpyruvate-dependent sugar phosphotransferase system"/>
    <property type="evidence" value="ECO:0007669"/>
    <property type="project" value="InterPro"/>
</dbReference>
<proteinExistence type="predicted"/>
<feature type="transmembrane region" description="Helical" evidence="8">
    <location>
        <begin position="133"/>
        <end position="153"/>
    </location>
</feature>
<evidence type="ECO:0000256" key="7">
    <source>
        <dbReference type="ARBA" id="ARBA00023136"/>
    </source>
</evidence>
<gene>
    <name evidence="10" type="ORF">E2626_09410</name>
</gene>
<evidence type="ECO:0000256" key="4">
    <source>
        <dbReference type="ARBA" id="ARBA00022597"/>
    </source>
</evidence>
<feature type="domain" description="Phosphotransferase system EIIC" evidence="9">
    <location>
        <begin position="32"/>
        <end position="343"/>
    </location>
</feature>
<dbReference type="GO" id="GO:0005886">
    <property type="term" value="C:plasma membrane"/>
    <property type="evidence" value="ECO:0007669"/>
    <property type="project" value="UniProtKB-SubCell"/>
</dbReference>
<feature type="transmembrane region" description="Helical" evidence="8">
    <location>
        <begin position="174"/>
        <end position="201"/>
    </location>
</feature>
<keyword evidence="3" id="KW-1003">Cell membrane</keyword>
<keyword evidence="7 8" id="KW-0472">Membrane</keyword>
<reference evidence="10 11" key="1">
    <citation type="submission" date="2019-03" db="EMBL/GenBank/DDBJ databases">
        <authorList>
            <person name="Yang Y."/>
        </authorList>
    </citation>
    <scope>NUCLEOTIDE SEQUENCE [LARGE SCALE GENOMIC DNA]</scope>
    <source>
        <strain evidence="10 11">ASL-1</strain>
    </source>
</reference>
<evidence type="ECO:0000256" key="2">
    <source>
        <dbReference type="ARBA" id="ARBA00022448"/>
    </source>
</evidence>
<feature type="transmembrane region" description="Helical" evidence="8">
    <location>
        <begin position="61"/>
        <end position="83"/>
    </location>
</feature>
<dbReference type="Pfam" id="PF13303">
    <property type="entry name" value="PTS_EIIC_2"/>
    <property type="match status" value="1"/>
</dbReference>
<evidence type="ECO:0000313" key="10">
    <source>
        <dbReference type="EMBL" id="TFE00883.1"/>
    </source>
</evidence>
<keyword evidence="4 10" id="KW-0762">Sugar transport</keyword>
<keyword evidence="2" id="KW-0813">Transport</keyword>
<evidence type="ECO:0000313" key="11">
    <source>
        <dbReference type="Proteomes" id="UP000297776"/>
    </source>
</evidence>
<dbReference type="PANTHER" id="PTHR40063">
    <property type="entry name" value="MEMBRANE PROTEIN-RELATED"/>
    <property type="match status" value="1"/>
</dbReference>
<evidence type="ECO:0000256" key="6">
    <source>
        <dbReference type="ARBA" id="ARBA00022989"/>
    </source>
</evidence>
<feature type="transmembrane region" description="Helical" evidence="8">
    <location>
        <begin position="28"/>
        <end position="49"/>
    </location>
</feature>
<dbReference type="PANTHER" id="PTHR40063:SF1">
    <property type="entry name" value="MEMBRANE PROTEIN"/>
    <property type="match status" value="1"/>
</dbReference>
<dbReference type="InterPro" id="IPR003352">
    <property type="entry name" value="PTS_EIIC"/>
</dbReference>
<protein>
    <submittedName>
        <fullName evidence="10">PTS sugar transporter subunit IIC</fullName>
    </submittedName>
</protein>
<evidence type="ECO:0000256" key="8">
    <source>
        <dbReference type="SAM" id="Phobius"/>
    </source>
</evidence>
<comment type="subcellular location">
    <subcellularLocation>
        <location evidence="1">Cell membrane</location>
        <topology evidence="1">Multi-pass membrane protein</topology>
    </subcellularLocation>
</comment>
<comment type="caution">
    <text evidence="10">The sequence shown here is derived from an EMBL/GenBank/DDBJ whole genome shotgun (WGS) entry which is preliminary data.</text>
</comment>
<sequence>MSLHYWREGVKVMGILKKKGIHISFKTYLIDGLSFMALGLFSSLIIGLIMQTAGNELGITFLTEMGVLAMGLAGPAIGAAVAYGLKAPPLVLFAGVITGAAGYALGGPAGAYVAAVVSTEAGKLVSQSTKIDIIVTPFVTIAAGYGISALVGPEIQSFMQATGQTIGWATEQRPLVMGMLVAGLMGLALTAPISSAAIALMLELDGLAAGAAAIGCSAQMIGFAVASYRDNKWGGSIAQAIGTSMLQVPNIVRNPLILIPPTVAGVLLAPIGTIFFQMENNASGAGMGTSGFVGQIMTFNTMGFSMDVLLKVGLLHFIGPAVISLLLSHYMVKAGMIKPGQMRISTGGIRNEKA</sequence>
<keyword evidence="5 8" id="KW-0812">Transmembrane</keyword>
<feature type="transmembrane region" description="Helical" evidence="8">
    <location>
        <begin position="256"/>
        <end position="278"/>
    </location>
</feature>
<evidence type="ECO:0000259" key="9">
    <source>
        <dbReference type="Pfam" id="PF13303"/>
    </source>
</evidence>
<dbReference type="GO" id="GO:0008982">
    <property type="term" value="F:protein-N(PI)-phosphohistidine-sugar phosphotransferase activity"/>
    <property type="evidence" value="ECO:0007669"/>
    <property type="project" value="InterPro"/>
</dbReference>
<evidence type="ECO:0000256" key="3">
    <source>
        <dbReference type="ARBA" id="ARBA00022475"/>
    </source>
</evidence>
<organism evidence="10 11">
    <name type="scientific">Jeotgalibacillus salarius</name>
    <dbReference type="NCBI Taxonomy" id="546023"/>
    <lineage>
        <taxon>Bacteria</taxon>
        <taxon>Bacillati</taxon>
        <taxon>Bacillota</taxon>
        <taxon>Bacilli</taxon>
        <taxon>Bacillales</taxon>
        <taxon>Caryophanaceae</taxon>
        <taxon>Jeotgalibacillus</taxon>
    </lineage>
</organism>
<dbReference type="AlphaFoldDB" id="A0A4Y8LEW5"/>
<feature type="transmembrane region" description="Helical" evidence="8">
    <location>
        <begin position="207"/>
        <end position="228"/>
    </location>
</feature>
<evidence type="ECO:0000256" key="1">
    <source>
        <dbReference type="ARBA" id="ARBA00004651"/>
    </source>
</evidence>